<reference evidence="1 2" key="1">
    <citation type="journal article" date="2020" name="Int. J. Syst. Evol. Microbiol.">
        <title>Veillonella nakazawae sp. nov., an anaerobic gram-negative coccus isolated from the oral cavity of Japanese children.</title>
        <authorList>
            <person name="Mashima I."/>
            <person name="Theodorea C.F."/>
            <person name="Djais A.A."/>
            <person name="Kunihiro T."/>
            <person name="Kawamura Y."/>
            <person name="Otomo M."/>
            <person name="Saitoh M."/>
            <person name="Tamai R."/>
            <person name="Kiyoura Y."/>
        </authorList>
    </citation>
    <scope>NUCLEOTIDE SEQUENCE [LARGE SCALE GENOMIC DNA]</scope>
    <source>
        <strain evidence="1 2">T1-7</strain>
    </source>
</reference>
<keyword evidence="2" id="KW-1185">Reference proteome</keyword>
<organism evidence="1 2">
    <name type="scientific">Veillonella nakazawae</name>
    <dbReference type="NCBI Taxonomy" id="2682456"/>
    <lineage>
        <taxon>Bacteria</taxon>
        <taxon>Bacillati</taxon>
        <taxon>Bacillota</taxon>
        <taxon>Negativicutes</taxon>
        <taxon>Veillonellales</taxon>
        <taxon>Veillonellaceae</taxon>
        <taxon>Veillonella</taxon>
    </lineage>
</organism>
<dbReference type="Proteomes" id="UP000509249">
    <property type="component" value="Chromosome"/>
</dbReference>
<accession>A0ABN5XLN4</accession>
<protein>
    <submittedName>
        <fullName evidence="1">Uncharacterized protein</fullName>
    </submittedName>
</protein>
<name>A0ABN5XLN4_9FIRM</name>
<evidence type="ECO:0000313" key="1">
    <source>
        <dbReference type="EMBL" id="BBU33684.1"/>
    </source>
</evidence>
<dbReference type="EMBL" id="AP022321">
    <property type="protein sequence ID" value="BBU33684.1"/>
    <property type="molecule type" value="Genomic_DNA"/>
</dbReference>
<gene>
    <name evidence="1" type="ORF">VEIT17_01300</name>
</gene>
<evidence type="ECO:0000313" key="2">
    <source>
        <dbReference type="Proteomes" id="UP000509249"/>
    </source>
</evidence>
<sequence length="82" mass="9448">MSISGINFISQPITNSVNIIVDNDFSHGEKHPLLHKHIWINNEYVIKESDLDVFLTIPCLEGHTISDIFANELYDEKSLYIF</sequence>
<proteinExistence type="predicted"/>